<dbReference type="InterPro" id="IPR004881">
    <property type="entry name" value="Ribosome_biogen_GTPase_RsgA"/>
</dbReference>
<evidence type="ECO:0000256" key="1">
    <source>
        <dbReference type="ARBA" id="ARBA00022490"/>
    </source>
</evidence>
<dbReference type="GO" id="GO:0005525">
    <property type="term" value="F:GTP binding"/>
    <property type="evidence" value="ECO:0007669"/>
    <property type="project" value="UniProtKB-UniRule"/>
</dbReference>
<dbReference type="GO" id="GO:0042274">
    <property type="term" value="P:ribosomal small subunit biogenesis"/>
    <property type="evidence" value="ECO:0007669"/>
    <property type="project" value="UniProtKB-UniRule"/>
</dbReference>
<keyword evidence="3 10" id="KW-0479">Metal-binding</keyword>
<keyword evidence="4 10" id="KW-0699">rRNA-binding</keyword>
<evidence type="ECO:0000259" key="11">
    <source>
        <dbReference type="PROSITE" id="PS50936"/>
    </source>
</evidence>
<keyword evidence="1 10" id="KW-0963">Cytoplasm</keyword>
<evidence type="ECO:0000256" key="7">
    <source>
        <dbReference type="ARBA" id="ARBA00022833"/>
    </source>
</evidence>
<dbReference type="GO" id="GO:0019843">
    <property type="term" value="F:rRNA binding"/>
    <property type="evidence" value="ECO:0007669"/>
    <property type="project" value="UniProtKB-KW"/>
</dbReference>
<dbReference type="CDD" id="cd01854">
    <property type="entry name" value="YjeQ_EngC"/>
    <property type="match status" value="1"/>
</dbReference>
<dbReference type="InterPro" id="IPR027417">
    <property type="entry name" value="P-loop_NTPase"/>
</dbReference>
<comment type="cofactor">
    <cofactor evidence="10">
        <name>Zn(2+)</name>
        <dbReference type="ChEBI" id="CHEBI:29105"/>
    </cofactor>
    <text evidence="10">Binds 1 zinc ion per subunit.</text>
</comment>
<dbReference type="KEGG" id="gtl:EP073_00085"/>
<keyword evidence="7 10" id="KW-0862">Zinc</keyword>
<reference evidence="13 14" key="1">
    <citation type="submission" date="2019-01" db="EMBL/GenBank/DDBJ databases">
        <title>Geovibrio thiophilus DSM 11263, complete genome.</title>
        <authorList>
            <person name="Spring S."/>
            <person name="Bunk B."/>
            <person name="Sproer C."/>
        </authorList>
    </citation>
    <scope>NUCLEOTIDE SEQUENCE [LARGE SCALE GENOMIC DNA]</scope>
    <source>
        <strain evidence="13 14">DSM 11263</strain>
    </source>
</reference>
<dbReference type="GO" id="GO:0046872">
    <property type="term" value="F:metal ion binding"/>
    <property type="evidence" value="ECO:0007669"/>
    <property type="project" value="UniProtKB-KW"/>
</dbReference>
<keyword evidence="2 10" id="KW-0690">Ribosome biogenesis</keyword>
<evidence type="ECO:0000313" key="14">
    <source>
        <dbReference type="Proteomes" id="UP000287502"/>
    </source>
</evidence>
<comment type="similarity">
    <text evidence="10">Belongs to the TRAFAC class YlqF/YawG GTPase family. RsgA subfamily.</text>
</comment>
<accession>A0A410JUG8</accession>
<feature type="binding site" evidence="10">
    <location>
        <begin position="203"/>
        <end position="211"/>
    </location>
    <ligand>
        <name>GTP</name>
        <dbReference type="ChEBI" id="CHEBI:37565"/>
    </ligand>
</feature>
<dbReference type="EMBL" id="CP035108">
    <property type="protein sequence ID" value="QAR31857.1"/>
    <property type="molecule type" value="Genomic_DNA"/>
</dbReference>
<dbReference type="EC" id="3.6.1.-" evidence="10"/>
<dbReference type="GO" id="GO:0005737">
    <property type="term" value="C:cytoplasm"/>
    <property type="evidence" value="ECO:0007669"/>
    <property type="project" value="UniProtKB-SubCell"/>
</dbReference>
<evidence type="ECO:0000259" key="12">
    <source>
        <dbReference type="PROSITE" id="PS51721"/>
    </source>
</evidence>
<feature type="binding site" evidence="10">
    <location>
        <position position="287"/>
    </location>
    <ligand>
        <name>Zn(2+)</name>
        <dbReference type="ChEBI" id="CHEBI:29105"/>
    </ligand>
</feature>
<feature type="domain" description="CP-type G" evidence="12">
    <location>
        <begin position="104"/>
        <end position="261"/>
    </location>
</feature>
<dbReference type="SUPFAM" id="SSF52540">
    <property type="entry name" value="P-loop containing nucleoside triphosphate hydrolases"/>
    <property type="match status" value="1"/>
</dbReference>
<proteinExistence type="inferred from homology"/>
<dbReference type="Pfam" id="PF03193">
    <property type="entry name" value="RsgA_GTPase"/>
    <property type="match status" value="1"/>
</dbReference>
<dbReference type="HAMAP" id="MF_01820">
    <property type="entry name" value="GTPase_RsgA"/>
    <property type="match status" value="1"/>
</dbReference>
<evidence type="ECO:0000256" key="6">
    <source>
        <dbReference type="ARBA" id="ARBA00022801"/>
    </source>
</evidence>
<keyword evidence="14" id="KW-1185">Reference proteome</keyword>
<dbReference type="SUPFAM" id="SSF50249">
    <property type="entry name" value="Nucleic acid-binding proteins"/>
    <property type="match status" value="1"/>
</dbReference>
<evidence type="ECO:0000256" key="8">
    <source>
        <dbReference type="ARBA" id="ARBA00022884"/>
    </source>
</evidence>
<organism evidence="13 14">
    <name type="scientific">Geovibrio thiophilus</name>
    <dbReference type="NCBI Taxonomy" id="139438"/>
    <lineage>
        <taxon>Bacteria</taxon>
        <taxon>Pseudomonadati</taxon>
        <taxon>Deferribacterota</taxon>
        <taxon>Deferribacteres</taxon>
        <taxon>Deferribacterales</taxon>
        <taxon>Geovibrionaceae</taxon>
        <taxon>Geovibrio</taxon>
    </lineage>
</organism>
<dbReference type="PANTHER" id="PTHR32120:SF10">
    <property type="entry name" value="SMALL RIBOSOMAL SUBUNIT BIOGENESIS GTPASE RSGA"/>
    <property type="match status" value="1"/>
</dbReference>
<protein>
    <recommendedName>
        <fullName evidence="10">Small ribosomal subunit biogenesis GTPase RsgA</fullName>
        <ecNumber evidence="10">3.6.1.-</ecNumber>
    </recommendedName>
</protein>
<dbReference type="PROSITE" id="PS50936">
    <property type="entry name" value="ENGC_GTPASE"/>
    <property type="match status" value="1"/>
</dbReference>
<evidence type="ECO:0000256" key="10">
    <source>
        <dbReference type="HAMAP-Rule" id="MF_01820"/>
    </source>
</evidence>
<keyword evidence="6 10" id="KW-0378">Hydrolase</keyword>
<dbReference type="Gene3D" id="3.40.50.300">
    <property type="entry name" value="P-loop containing nucleotide triphosphate hydrolases"/>
    <property type="match status" value="1"/>
</dbReference>
<keyword evidence="9 10" id="KW-0342">GTP-binding</keyword>
<name>A0A410JUG8_9BACT</name>
<comment type="function">
    <text evidence="10">One of several proteins that assist in the late maturation steps of the functional core of the 30S ribosomal subunit. Helps release RbfA from mature subunits. May play a role in the assembly of ribosomal proteins into the subunit. Circularly permuted GTPase that catalyzes slow GTP hydrolysis, GTPase activity is stimulated by the 30S ribosomal subunit.</text>
</comment>
<dbReference type="NCBIfam" id="TIGR00157">
    <property type="entry name" value="ribosome small subunit-dependent GTPase A"/>
    <property type="match status" value="1"/>
</dbReference>
<evidence type="ECO:0000256" key="4">
    <source>
        <dbReference type="ARBA" id="ARBA00022730"/>
    </source>
</evidence>
<sequence>MSGIGLKKYGLNERLTEEAAEYEGMFIARVSGQHHNLYKVITEKGEIQAVVTGRFRHEAEDGADFPAVGDWVMTDRTEGGKGDAVIHGILPRRSLFVRQAAGTAGGVQVIAANVDTVFICMALNADFNLRRLERYLAAAWESRAKPVVVLTKADLCADLVEKLEETESVSGGAEIVICSSVEENGWQTVRKYIAEGETVAFIGSSGVGKSTLINRLAGRDVLAVNETRAGDDKGRHTTTSRQMILLPDGGTVIDTPGMRELHLYAADLGKTFEDIEQLAANCRFRDCTHTKEPGCAVRTAAEKGELSEDRLAGYFKLRREMTYDGLNSRQAEQEKIKRMFGSKGEMKQLKKYVKNKRK</sequence>
<feature type="binding site" evidence="10">
    <location>
        <position position="289"/>
    </location>
    <ligand>
        <name>Zn(2+)</name>
        <dbReference type="ChEBI" id="CHEBI:29105"/>
    </ligand>
</feature>
<dbReference type="PANTHER" id="PTHR32120">
    <property type="entry name" value="SMALL RIBOSOMAL SUBUNIT BIOGENESIS GTPASE RSGA"/>
    <property type="match status" value="1"/>
</dbReference>
<dbReference type="InterPro" id="IPR012340">
    <property type="entry name" value="NA-bd_OB-fold"/>
</dbReference>
<dbReference type="GO" id="GO:0003924">
    <property type="term" value="F:GTPase activity"/>
    <property type="evidence" value="ECO:0007669"/>
    <property type="project" value="UniProtKB-UniRule"/>
</dbReference>
<dbReference type="Gene3D" id="1.10.40.50">
    <property type="entry name" value="Probable gtpase engc, domain 3"/>
    <property type="match status" value="1"/>
</dbReference>
<evidence type="ECO:0000313" key="13">
    <source>
        <dbReference type="EMBL" id="QAR31857.1"/>
    </source>
</evidence>
<dbReference type="InterPro" id="IPR010914">
    <property type="entry name" value="RsgA_GTPase_dom"/>
</dbReference>
<feature type="binding site" evidence="10">
    <location>
        <position position="282"/>
    </location>
    <ligand>
        <name>Zn(2+)</name>
        <dbReference type="ChEBI" id="CHEBI:29105"/>
    </ligand>
</feature>
<keyword evidence="5 10" id="KW-0547">Nucleotide-binding</keyword>
<comment type="subcellular location">
    <subcellularLocation>
        <location evidence="10">Cytoplasm</location>
    </subcellularLocation>
</comment>
<evidence type="ECO:0000256" key="3">
    <source>
        <dbReference type="ARBA" id="ARBA00022723"/>
    </source>
</evidence>
<dbReference type="InterPro" id="IPR030378">
    <property type="entry name" value="G_CP_dom"/>
</dbReference>
<feature type="binding site" evidence="10">
    <location>
        <begin position="151"/>
        <end position="154"/>
    </location>
    <ligand>
        <name>GTP</name>
        <dbReference type="ChEBI" id="CHEBI:37565"/>
    </ligand>
</feature>
<evidence type="ECO:0000256" key="9">
    <source>
        <dbReference type="ARBA" id="ARBA00023134"/>
    </source>
</evidence>
<dbReference type="AlphaFoldDB" id="A0A410JUG8"/>
<comment type="subunit">
    <text evidence="10">Monomer. Associates with 30S ribosomal subunit, binds 16S rRNA.</text>
</comment>
<evidence type="ECO:0000256" key="5">
    <source>
        <dbReference type="ARBA" id="ARBA00022741"/>
    </source>
</evidence>
<feature type="binding site" evidence="10">
    <location>
        <position position="295"/>
    </location>
    <ligand>
        <name>Zn(2+)</name>
        <dbReference type="ChEBI" id="CHEBI:29105"/>
    </ligand>
</feature>
<feature type="domain" description="EngC GTPase" evidence="11">
    <location>
        <begin position="112"/>
        <end position="259"/>
    </location>
</feature>
<gene>
    <name evidence="10 13" type="primary">rsgA</name>
    <name evidence="13" type="ORF">EP073_00085</name>
</gene>
<dbReference type="OrthoDB" id="9809485at2"/>
<dbReference type="RefSeq" id="WP_128465144.1">
    <property type="nucleotide sequence ID" value="NZ_CP035108.1"/>
</dbReference>
<keyword evidence="8 10" id="KW-0694">RNA-binding</keyword>
<dbReference type="Proteomes" id="UP000287502">
    <property type="component" value="Chromosome"/>
</dbReference>
<evidence type="ECO:0000256" key="2">
    <source>
        <dbReference type="ARBA" id="ARBA00022517"/>
    </source>
</evidence>
<dbReference type="PROSITE" id="PS51721">
    <property type="entry name" value="G_CP"/>
    <property type="match status" value="1"/>
</dbReference>